<dbReference type="KEGG" id="tng:GSTEN00028762G001"/>
<dbReference type="EMBL" id="CAAE01014994">
    <property type="protein sequence ID" value="CAG07927.1"/>
    <property type="molecule type" value="Genomic_DNA"/>
</dbReference>
<evidence type="ECO:0000256" key="1">
    <source>
        <dbReference type="SAM" id="SignalP"/>
    </source>
</evidence>
<reference evidence="2" key="1">
    <citation type="journal article" date="2004" name="Nature">
        <title>Genome duplication in the teleost fish Tetraodon nigroviridis reveals the early vertebrate proto-karyotype.</title>
        <authorList>
            <person name="Jaillon O."/>
            <person name="Aury J.-M."/>
            <person name="Brunet F."/>
            <person name="Petit J.-L."/>
            <person name="Stange-Thomann N."/>
            <person name="Mauceli E."/>
            <person name="Bouneau L."/>
            <person name="Fischer C."/>
            <person name="Ozouf-Costaz C."/>
            <person name="Bernot A."/>
            <person name="Nicaud S."/>
            <person name="Jaffe D."/>
            <person name="Fisher S."/>
            <person name="Lutfalla G."/>
            <person name="Dossat C."/>
            <person name="Segurens B."/>
            <person name="Dasilva C."/>
            <person name="Salanoubat M."/>
            <person name="Levy M."/>
            <person name="Boudet N."/>
            <person name="Castellano S."/>
            <person name="Anthouard V."/>
            <person name="Jubin C."/>
            <person name="Castelli V."/>
            <person name="Katinka M."/>
            <person name="Vacherie B."/>
            <person name="Biemont C."/>
            <person name="Skalli Z."/>
            <person name="Cattolico L."/>
            <person name="Poulain J."/>
            <person name="De Berardinis V."/>
            <person name="Cruaud C."/>
            <person name="Duprat S."/>
            <person name="Brottier P."/>
            <person name="Coutanceau J.-P."/>
            <person name="Gouzy J."/>
            <person name="Parra G."/>
            <person name="Lardier G."/>
            <person name="Chapple C."/>
            <person name="McKernan K.J."/>
            <person name="McEwan P."/>
            <person name="Bosak S."/>
            <person name="Kellis M."/>
            <person name="Volff J.-N."/>
            <person name="Guigo R."/>
            <person name="Zody M.C."/>
            <person name="Mesirov J."/>
            <person name="Lindblad-Toh K."/>
            <person name="Birren B."/>
            <person name="Nusbaum C."/>
            <person name="Kahn D."/>
            <person name="Robinson-Rechavi M."/>
            <person name="Laudet V."/>
            <person name="Schachter V."/>
            <person name="Quetier F."/>
            <person name="Saurin W."/>
            <person name="Scarpelli C."/>
            <person name="Wincker P."/>
            <person name="Lander E.S."/>
            <person name="Weissenbach J."/>
            <person name="Roest Crollius H."/>
        </authorList>
    </citation>
    <scope>NUCLEOTIDE SEQUENCE [LARGE SCALE GENOMIC DNA]</scope>
</reference>
<protein>
    <submittedName>
        <fullName evidence="2">Chromosome 8 SCAF14994, whole genome shotgun sequence</fullName>
    </submittedName>
</protein>
<evidence type="ECO:0000313" key="2">
    <source>
        <dbReference type="EMBL" id="CAG07927.1"/>
    </source>
</evidence>
<proteinExistence type="predicted"/>
<keyword evidence="1" id="KW-0732">Signal</keyword>
<name>Q4RUK5_TETNG</name>
<sequence>MSDLILLFSSFCFSASVPGNAMFQHGFSLGWICESLCSYTGTTPFFKMVFSSIIV</sequence>
<feature type="chain" id="PRO_5004243394" evidence="1">
    <location>
        <begin position="20"/>
        <end position="55"/>
    </location>
</feature>
<organism evidence="2">
    <name type="scientific">Tetraodon nigroviridis</name>
    <name type="common">Spotted green pufferfish</name>
    <name type="synonym">Chelonodon nigroviridis</name>
    <dbReference type="NCBI Taxonomy" id="99883"/>
    <lineage>
        <taxon>Eukaryota</taxon>
        <taxon>Metazoa</taxon>
        <taxon>Chordata</taxon>
        <taxon>Craniata</taxon>
        <taxon>Vertebrata</taxon>
        <taxon>Euteleostomi</taxon>
        <taxon>Actinopterygii</taxon>
        <taxon>Neopterygii</taxon>
        <taxon>Teleostei</taxon>
        <taxon>Neoteleostei</taxon>
        <taxon>Acanthomorphata</taxon>
        <taxon>Eupercaria</taxon>
        <taxon>Tetraodontiformes</taxon>
        <taxon>Tetradontoidea</taxon>
        <taxon>Tetraodontidae</taxon>
        <taxon>Tetraodon</taxon>
    </lineage>
</organism>
<feature type="signal peptide" evidence="1">
    <location>
        <begin position="1"/>
        <end position="19"/>
    </location>
</feature>
<dbReference type="AlphaFoldDB" id="Q4RUK5"/>
<accession>Q4RUK5</accession>
<reference evidence="2" key="2">
    <citation type="submission" date="2004-02" db="EMBL/GenBank/DDBJ databases">
        <authorList>
            <consortium name="Genoscope"/>
            <consortium name="Whitehead Institute Centre for Genome Research"/>
        </authorList>
    </citation>
    <scope>NUCLEOTIDE SEQUENCE</scope>
</reference>
<gene>
    <name evidence="2" type="ORF">GSTENG00028762001</name>
</gene>